<accession>A0A0K2TUP3</accession>
<sequence>MIISLIRAIISMDTIQFDLDL</sequence>
<dbReference type="AlphaFoldDB" id="A0A0K2TUP3"/>
<dbReference type="EMBL" id="HACA01012402">
    <property type="protein sequence ID" value="CDW29763.1"/>
    <property type="molecule type" value="Transcribed_RNA"/>
</dbReference>
<protein>
    <submittedName>
        <fullName evidence="1">Uncharacterized protein</fullName>
    </submittedName>
</protein>
<proteinExistence type="predicted"/>
<evidence type="ECO:0000313" key="1">
    <source>
        <dbReference type="EMBL" id="CDW29763.1"/>
    </source>
</evidence>
<organism evidence="1">
    <name type="scientific">Lepeophtheirus salmonis</name>
    <name type="common">Salmon louse</name>
    <name type="synonym">Caligus salmonis</name>
    <dbReference type="NCBI Taxonomy" id="72036"/>
    <lineage>
        <taxon>Eukaryota</taxon>
        <taxon>Metazoa</taxon>
        <taxon>Ecdysozoa</taxon>
        <taxon>Arthropoda</taxon>
        <taxon>Crustacea</taxon>
        <taxon>Multicrustacea</taxon>
        <taxon>Hexanauplia</taxon>
        <taxon>Copepoda</taxon>
        <taxon>Siphonostomatoida</taxon>
        <taxon>Caligidae</taxon>
        <taxon>Lepeophtheirus</taxon>
    </lineage>
</organism>
<name>A0A0K2TUP3_LEPSM</name>
<reference evidence="1" key="1">
    <citation type="submission" date="2014-05" db="EMBL/GenBank/DDBJ databases">
        <authorList>
            <person name="Chronopoulou M."/>
        </authorList>
    </citation>
    <scope>NUCLEOTIDE SEQUENCE</scope>
    <source>
        <tissue evidence="1">Whole organism</tissue>
    </source>
</reference>